<evidence type="ECO:0000256" key="5">
    <source>
        <dbReference type="ARBA" id="ARBA00023027"/>
    </source>
</evidence>
<accession>A0ABV6P927</accession>
<sequence length="487" mass="53178">MANTLMLSDKPRVLIVGGGYVGLYVAKALEKKVRAAGGVVTVVDPLPYMTYQPFLPEVIGGHIESRHALVSHRMHLRETELITGKVVSVDHDRKIAIVRDPDRHYFEVKYRDIVMSAGATTRTFPIEGLVDHGIGLKTIEEAVTVRNKILERLETASIMEESPAKRRALTFTVVGGGFAGIEAVAEMEDLIRVAVKATPRLQQSDVRIVLIEAAPRIMPEITEEQAVQVVEDLRARGIEVLLNTSLDSCVDGHMKLISMKDKSVVDEFQSDTLLWTAGVEASKVAKRTPFPIDARGRIMAEPTLQVSDGDGGVIEGAWTAGDISAVPDLTGGGVGGYCVPNAQHAVRQAKLLAKNLLAARYGKGHIQQYKHKSLGAVAGLGMFKGVGTPMGIKLSGFPAWLAHRGYHGMAMPTIERKLRVLSGWTNELLLGRDFAQLKDLITPYRQFQEAAGKRSKESLEEQERFEAAAAKQKAELEKEHAAKEATK</sequence>
<evidence type="ECO:0000256" key="3">
    <source>
        <dbReference type="ARBA" id="ARBA00022827"/>
    </source>
</evidence>
<feature type="domain" description="FAD/NAD(P)-binding" evidence="7">
    <location>
        <begin position="12"/>
        <end position="348"/>
    </location>
</feature>
<dbReference type="SUPFAM" id="SSF51905">
    <property type="entry name" value="FAD/NAD(P)-binding domain"/>
    <property type="match status" value="2"/>
</dbReference>
<dbReference type="InterPro" id="IPR045024">
    <property type="entry name" value="NDH-2"/>
</dbReference>
<dbReference type="InterPro" id="IPR023753">
    <property type="entry name" value="FAD/NAD-binding_dom"/>
</dbReference>
<organism evidence="8 9">
    <name type="scientific">Micrococcoides hystricis</name>
    <dbReference type="NCBI Taxonomy" id="1572761"/>
    <lineage>
        <taxon>Bacteria</taxon>
        <taxon>Bacillati</taxon>
        <taxon>Actinomycetota</taxon>
        <taxon>Actinomycetes</taxon>
        <taxon>Micrococcales</taxon>
        <taxon>Micrococcaceae</taxon>
        <taxon>Micrococcoides</taxon>
    </lineage>
</organism>
<feature type="region of interest" description="Disordered" evidence="6">
    <location>
        <begin position="451"/>
        <end position="487"/>
    </location>
</feature>
<keyword evidence="4 8" id="KW-0560">Oxidoreductase</keyword>
<comment type="caution">
    <text evidence="8">The sequence shown here is derived from an EMBL/GenBank/DDBJ whole genome shotgun (WGS) entry which is preliminary data.</text>
</comment>
<dbReference type="Pfam" id="PF07992">
    <property type="entry name" value="Pyr_redox_2"/>
    <property type="match status" value="1"/>
</dbReference>
<dbReference type="Gene3D" id="3.50.50.100">
    <property type="match status" value="1"/>
</dbReference>
<comment type="similarity">
    <text evidence="1">Belongs to the NADH dehydrogenase family.</text>
</comment>
<protein>
    <submittedName>
        <fullName evidence="8">NAD(P)/FAD-dependent oxidoreductase</fullName>
        <ecNumber evidence="8">1.6.5.-</ecNumber>
    </submittedName>
</protein>
<evidence type="ECO:0000259" key="7">
    <source>
        <dbReference type="Pfam" id="PF07992"/>
    </source>
</evidence>
<keyword evidence="3" id="KW-0274">FAD</keyword>
<dbReference type="GO" id="GO:0016491">
    <property type="term" value="F:oxidoreductase activity"/>
    <property type="evidence" value="ECO:0007669"/>
    <property type="project" value="UniProtKB-KW"/>
</dbReference>
<proteinExistence type="inferred from homology"/>
<evidence type="ECO:0000256" key="6">
    <source>
        <dbReference type="SAM" id="MobiDB-lite"/>
    </source>
</evidence>
<evidence type="ECO:0000313" key="8">
    <source>
        <dbReference type="EMBL" id="MFC0581636.1"/>
    </source>
</evidence>
<dbReference type="EC" id="1.6.5.-" evidence="8"/>
<evidence type="ECO:0000256" key="1">
    <source>
        <dbReference type="ARBA" id="ARBA00005272"/>
    </source>
</evidence>
<gene>
    <name evidence="8" type="ORF">ACFFFR_04465</name>
</gene>
<dbReference type="InterPro" id="IPR036188">
    <property type="entry name" value="FAD/NAD-bd_sf"/>
</dbReference>
<dbReference type="Proteomes" id="UP001589862">
    <property type="component" value="Unassembled WGS sequence"/>
</dbReference>
<evidence type="ECO:0000313" key="9">
    <source>
        <dbReference type="Proteomes" id="UP001589862"/>
    </source>
</evidence>
<dbReference type="PANTHER" id="PTHR43706:SF45">
    <property type="entry name" value="NADH DEHYDROGENASE-LIKE PROTEIN RV1812C"/>
    <property type="match status" value="1"/>
</dbReference>
<dbReference type="PRINTS" id="PR00368">
    <property type="entry name" value="FADPNR"/>
</dbReference>
<evidence type="ECO:0000256" key="2">
    <source>
        <dbReference type="ARBA" id="ARBA00022630"/>
    </source>
</evidence>
<keyword evidence="2" id="KW-0285">Flavoprotein</keyword>
<evidence type="ECO:0000256" key="4">
    <source>
        <dbReference type="ARBA" id="ARBA00023002"/>
    </source>
</evidence>
<dbReference type="EMBL" id="JBHLUB010000022">
    <property type="protein sequence ID" value="MFC0581636.1"/>
    <property type="molecule type" value="Genomic_DNA"/>
</dbReference>
<keyword evidence="5" id="KW-0520">NAD</keyword>
<dbReference type="RefSeq" id="WP_377458325.1">
    <property type="nucleotide sequence ID" value="NZ_JBHLUB010000022.1"/>
</dbReference>
<name>A0ABV6P927_9MICC</name>
<keyword evidence="9" id="KW-1185">Reference proteome</keyword>
<reference evidence="8 9" key="1">
    <citation type="submission" date="2024-09" db="EMBL/GenBank/DDBJ databases">
        <authorList>
            <person name="Sun Q."/>
            <person name="Mori K."/>
        </authorList>
    </citation>
    <scope>NUCLEOTIDE SEQUENCE [LARGE SCALE GENOMIC DNA]</scope>
    <source>
        <strain evidence="8 9">NCAIM B.02604</strain>
    </source>
</reference>
<dbReference type="PANTHER" id="PTHR43706">
    <property type="entry name" value="NADH DEHYDROGENASE"/>
    <property type="match status" value="1"/>
</dbReference>